<dbReference type="EMBL" id="MDYQ01000441">
    <property type="protein sequence ID" value="PRP74789.1"/>
    <property type="molecule type" value="Genomic_DNA"/>
</dbReference>
<keyword evidence="4" id="KW-1185">Reference proteome</keyword>
<dbReference type="Proteomes" id="UP000241769">
    <property type="component" value="Unassembled WGS sequence"/>
</dbReference>
<evidence type="ECO:0000256" key="1">
    <source>
        <dbReference type="SAM" id="MobiDB-lite"/>
    </source>
</evidence>
<feature type="compositionally biased region" description="Low complexity" evidence="1">
    <location>
        <begin position="661"/>
        <end position="674"/>
    </location>
</feature>
<name>A0A2P6MSV5_9EUKA</name>
<evidence type="ECO:0000313" key="4">
    <source>
        <dbReference type="Proteomes" id="UP000241769"/>
    </source>
</evidence>
<sequence>MRGTLSLLLLCIALSQATVYETSVTTIPTTGYFSRIYEANPPAVFLTLIEESYGPNFYTALCDGQFVNGELGFDSVDTCSSYQVIMGTLDNEDFAPTSINLTVIQFADIVQITLGQTYTSENDTSYNFSSDVPYIYSLSTSDSLNYLSNPVGFSGSIFVEANVTLTTTGSVYPLYATTFPHTYSVQVSYFVLSSSFVYEGDTYYGSVFICSSQDAIVLVDQFEAIDYKLLPARSCHSFFEIVQGAYIATVISAATPATLNASTSGNYTAACQTYGNSSSSYALVKLVNDEVTSTGGIINGKTIKSQLAPFDAIFNCGTESSIDLSIQVNGPYTPISLNAQVQSVDFPTGFYQIDVPAGIISDQSSDDPLKLYGGQSCSTETSFNYFGSISRGAFDLCYTVSDNSTFDVPAINSAFIIQPPPGYCIRSDGIPSDASNNVQLNSTNSATFFYEDENTNLFTLTCSADIMSVKLNGMQPMTIHFTLVSISGQGVYGQTYDVNGLLILQYPPFTAPAGIVSVNVTGSAASLTLAVAWEILMWKRTVYTIPFASTSNYLLANTSPLSQFIVMVRGEGQVTTNLGTSDRPSVSYDTSTSSTSFTESSGSDTSSEESTSESSTDSPSTSTVSSSTSTITVQSTSSNSSPVHSSTTSSLVSSKEGDDVTNSSSPDATATTSASVSFTDTSVIHTNNISSDSCVVKASVLSVVVMDESSFYLSIYLLDREFGSRKRATNTLESNHFFNKGGQGESTIDIEKTHLLGAQGTLHFTSSTFFRV</sequence>
<feature type="compositionally biased region" description="Low complexity" evidence="1">
    <location>
        <begin position="584"/>
        <end position="605"/>
    </location>
</feature>
<keyword evidence="2" id="KW-0732">Signal</keyword>
<proteinExistence type="predicted"/>
<accession>A0A2P6MSV5</accession>
<comment type="caution">
    <text evidence="3">The sequence shown here is derived from an EMBL/GenBank/DDBJ whole genome shotgun (WGS) entry which is preliminary data.</text>
</comment>
<feature type="compositionally biased region" description="Low complexity" evidence="1">
    <location>
        <begin position="612"/>
        <end position="654"/>
    </location>
</feature>
<dbReference type="InParanoid" id="A0A2P6MSV5"/>
<reference evidence="3 4" key="1">
    <citation type="journal article" date="2018" name="Genome Biol. Evol.">
        <title>Multiple Roots of Fruiting Body Formation in Amoebozoa.</title>
        <authorList>
            <person name="Hillmann F."/>
            <person name="Forbes G."/>
            <person name="Novohradska S."/>
            <person name="Ferling I."/>
            <person name="Riege K."/>
            <person name="Groth M."/>
            <person name="Westermann M."/>
            <person name="Marz M."/>
            <person name="Spaller T."/>
            <person name="Winckler T."/>
            <person name="Schaap P."/>
            <person name="Glockner G."/>
        </authorList>
    </citation>
    <scope>NUCLEOTIDE SEQUENCE [LARGE SCALE GENOMIC DNA]</scope>
    <source>
        <strain evidence="3 4">Jena</strain>
    </source>
</reference>
<feature type="region of interest" description="Disordered" evidence="1">
    <location>
        <begin position="575"/>
        <end position="674"/>
    </location>
</feature>
<feature type="chain" id="PRO_5015201899" evidence="2">
    <location>
        <begin position="18"/>
        <end position="772"/>
    </location>
</feature>
<evidence type="ECO:0000313" key="3">
    <source>
        <dbReference type="EMBL" id="PRP74789.1"/>
    </source>
</evidence>
<evidence type="ECO:0000256" key="2">
    <source>
        <dbReference type="SAM" id="SignalP"/>
    </source>
</evidence>
<feature type="signal peptide" evidence="2">
    <location>
        <begin position="1"/>
        <end position="17"/>
    </location>
</feature>
<protein>
    <submittedName>
        <fullName evidence="3">Cell wall surface anchor family protein</fullName>
    </submittedName>
</protein>
<dbReference type="AlphaFoldDB" id="A0A2P6MSV5"/>
<organism evidence="3 4">
    <name type="scientific">Planoprotostelium fungivorum</name>
    <dbReference type="NCBI Taxonomy" id="1890364"/>
    <lineage>
        <taxon>Eukaryota</taxon>
        <taxon>Amoebozoa</taxon>
        <taxon>Evosea</taxon>
        <taxon>Variosea</taxon>
        <taxon>Cavosteliida</taxon>
        <taxon>Cavosteliaceae</taxon>
        <taxon>Planoprotostelium</taxon>
    </lineage>
</organism>
<gene>
    <name evidence="3" type="ORF">PROFUN_06650</name>
</gene>